<keyword evidence="4" id="KW-0812">Transmembrane</keyword>
<feature type="domain" description="MRH" evidence="6">
    <location>
        <begin position="31"/>
        <end position="167"/>
    </location>
</feature>
<dbReference type="InterPro" id="IPR036607">
    <property type="entry name" value="PRKCSH"/>
</dbReference>
<feature type="domain" description="EGF-like" evidence="5">
    <location>
        <begin position="344"/>
        <end position="378"/>
    </location>
</feature>
<dbReference type="GeneID" id="31363535"/>
<keyword evidence="4" id="KW-1133">Transmembrane helix</keyword>
<proteinExistence type="predicted"/>
<dbReference type="InterPro" id="IPR054484">
    <property type="entry name" value="ComC_SSD"/>
</dbReference>
<dbReference type="PANTHER" id="PTHR24032">
    <property type="entry name" value="EGF-LIKE DOMAIN-CONTAINING PROTEIN-RELATED-RELATED"/>
    <property type="match status" value="1"/>
</dbReference>
<feature type="disulfide bond" evidence="3">
    <location>
        <begin position="368"/>
        <end position="377"/>
    </location>
</feature>
<dbReference type="InterPro" id="IPR053331">
    <property type="entry name" value="EGF-like_comC"/>
</dbReference>
<dbReference type="Pfam" id="PF22933">
    <property type="entry name" value="ComC_SSD"/>
    <property type="match status" value="1"/>
</dbReference>
<gene>
    <name evidence="7" type="ORF">PPL_08055</name>
</gene>
<dbReference type="InterPro" id="IPR009011">
    <property type="entry name" value="Man6P_isomerase_rcpt-bd_dom_sf"/>
</dbReference>
<dbReference type="CDD" id="cd00055">
    <property type="entry name" value="EGF_Lam"/>
    <property type="match status" value="1"/>
</dbReference>
<evidence type="ECO:0000259" key="6">
    <source>
        <dbReference type="PROSITE" id="PS51914"/>
    </source>
</evidence>
<feature type="transmembrane region" description="Helical" evidence="4">
    <location>
        <begin position="12"/>
        <end position="31"/>
    </location>
</feature>
<sequence length="676" mass="74188">MLEISNCNNHSHIYRCILFLFLFVLSVNSLSTCKYSYFDFSSIANKTFSYQGVSFQGASATYYWTVCGTSALCNSNTNNNDISACQNVTSGFLNTGEEPGAWSSNGTSLAVFFNATRGAACYNKLKRTTTVHLTCGLGETSIINAYEPASPYCQYQMEMYSPMACRLPQISSLQIAQYPKGAAYLSLQIGEIEKKPTYTVSVAGIECTNSLVANQLYTCELTSLRLENGGNYSIRIFSKSATGIPETTFPINNYILKYPIVSAVNSLTVNGGNLTLGGYFGTNLNLPSVVLNGSVECQILEISSTTIICRLNSTQLQPGRASLNVTVDGYPFTSHSLISVVSNDYSKCEREGCSGNGKCNEITGTCDCDNNYYGPKCNLKPGDGEGGVFKPNKTKPSIDIEYNGYVFRFSIFSIQEIRGDGSIEFEVTPDQWNHTIDNSTALTTIDYDMLPSNSSAQKQLQVKTRISFSSLARTFTFGSKSYNLPPNAVKVGVNVSNWVYSSNLNYLRVVFITAYNPSQKIGCGGEINAFNKDDQSSIQSLMIVKDDVIYYGRFLDYSISDGRETYSSNELISVDEEAKTALIGINLPQCNVCELDPDFSSLVSTDNNSCSKVEFEVWKIALICGLVGGTLLIGLGIIFYSKRKYFYLRYLSLTAKKDPNVNLTNLNSSQSTVKVV</sequence>
<keyword evidence="4" id="KW-0472">Membrane</keyword>
<dbReference type="InterPro" id="IPR044865">
    <property type="entry name" value="MRH_dom"/>
</dbReference>
<dbReference type="Pfam" id="PF13015">
    <property type="entry name" value="PRKCSH_1"/>
    <property type="match status" value="1"/>
</dbReference>
<evidence type="ECO:0000313" key="8">
    <source>
        <dbReference type="Proteomes" id="UP000001396"/>
    </source>
</evidence>
<reference evidence="7 8" key="1">
    <citation type="journal article" date="2011" name="Genome Res.">
        <title>Phylogeny-wide analysis of social amoeba genomes highlights ancient origins for complex intercellular communication.</title>
        <authorList>
            <person name="Heidel A.J."/>
            <person name="Lawal H.M."/>
            <person name="Felder M."/>
            <person name="Schilde C."/>
            <person name="Helps N.R."/>
            <person name="Tunggal B."/>
            <person name="Rivero F."/>
            <person name="John U."/>
            <person name="Schleicher M."/>
            <person name="Eichinger L."/>
            <person name="Platzer M."/>
            <person name="Noegel A.A."/>
            <person name="Schaap P."/>
            <person name="Gloeckner G."/>
        </authorList>
    </citation>
    <scope>NUCLEOTIDE SEQUENCE [LARGE SCALE GENOMIC DNA]</scope>
    <source>
        <strain evidence="8">ATCC 26659 / Pp 5 / PN500</strain>
    </source>
</reference>
<dbReference type="InParanoid" id="D3BIH6"/>
<dbReference type="InterPro" id="IPR002049">
    <property type="entry name" value="LE_dom"/>
</dbReference>
<dbReference type="PROSITE" id="PS50026">
    <property type="entry name" value="EGF_3"/>
    <property type="match status" value="1"/>
</dbReference>
<dbReference type="FunCoup" id="D3BIH6">
    <property type="interactions" value="263"/>
</dbReference>
<dbReference type="Proteomes" id="UP000001396">
    <property type="component" value="Unassembled WGS sequence"/>
</dbReference>
<dbReference type="RefSeq" id="XP_020430724.1">
    <property type="nucleotide sequence ID" value="XM_020578885.1"/>
</dbReference>
<dbReference type="EMBL" id="ADBJ01000037">
    <property type="protein sequence ID" value="EFA78600.1"/>
    <property type="molecule type" value="Genomic_DNA"/>
</dbReference>
<dbReference type="PROSITE" id="PS00022">
    <property type="entry name" value="EGF_1"/>
    <property type="match status" value="1"/>
</dbReference>
<keyword evidence="2 3" id="KW-1015">Disulfide bond</keyword>
<dbReference type="CDD" id="cd00603">
    <property type="entry name" value="IPT_PCSR"/>
    <property type="match status" value="1"/>
</dbReference>
<dbReference type="PANTHER" id="PTHR24032:SF16">
    <property type="entry name" value="EGF-LIKE DOMAIN-CONTAINING PROTEIN"/>
    <property type="match status" value="1"/>
</dbReference>
<comment type="caution">
    <text evidence="3">Lacks conserved residue(s) required for the propagation of feature annotation.</text>
</comment>
<keyword evidence="3" id="KW-0245">EGF-like domain</keyword>
<comment type="caution">
    <text evidence="7">The sequence shown here is derived from an EMBL/GenBank/DDBJ whole genome shotgun (WGS) entry which is preliminary data.</text>
</comment>
<feature type="transmembrane region" description="Helical" evidence="4">
    <location>
        <begin position="617"/>
        <end position="640"/>
    </location>
</feature>
<keyword evidence="1" id="KW-0732">Signal</keyword>
<dbReference type="AlphaFoldDB" id="D3BIH6"/>
<dbReference type="Gene3D" id="2.10.25.10">
    <property type="entry name" value="Laminin"/>
    <property type="match status" value="1"/>
</dbReference>
<evidence type="ECO:0000256" key="1">
    <source>
        <dbReference type="ARBA" id="ARBA00022729"/>
    </source>
</evidence>
<keyword evidence="8" id="KW-1185">Reference proteome</keyword>
<evidence type="ECO:0000256" key="3">
    <source>
        <dbReference type="PROSITE-ProRule" id="PRU00076"/>
    </source>
</evidence>
<dbReference type="InterPro" id="IPR000742">
    <property type="entry name" value="EGF"/>
</dbReference>
<evidence type="ECO:0008006" key="9">
    <source>
        <dbReference type="Google" id="ProtNLM"/>
    </source>
</evidence>
<accession>D3BIH6</accession>
<organism evidence="7 8">
    <name type="scientific">Heterostelium pallidum (strain ATCC 26659 / Pp 5 / PN500)</name>
    <name type="common">Cellular slime mold</name>
    <name type="synonym">Polysphondylium pallidum</name>
    <dbReference type="NCBI Taxonomy" id="670386"/>
    <lineage>
        <taxon>Eukaryota</taxon>
        <taxon>Amoebozoa</taxon>
        <taxon>Evosea</taxon>
        <taxon>Eumycetozoa</taxon>
        <taxon>Dictyostelia</taxon>
        <taxon>Acytosteliales</taxon>
        <taxon>Acytosteliaceae</taxon>
        <taxon>Heterostelium</taxon>
    </lineage>
</organism>
<name>D3BIH6_HETP5</name>
<evidence type="ECO:0000256" key="4">
    <source>
        <dbReference type="SAM" id="Phobius"/>
    </source>
</evidence>
<dbReference type="SUPFAM" id="SSF50911">
    <property type="entry name" value="Mannose 6-phosphate receptor domain"/>
    <property type="match status" value="1"/>
</dbReference>
<evidence type="ECO:0000259" key="5">
    <source>
        <dbReference type="PROSITE" id="PS50026"/>
    </source>
</evidence>
<evidence type="ECO:0000256" key="2">
    <source>
        <dbReference type="ARBA" id="ARBA00023157"/>
    </source>
</evidence>
<evidence type="ECO:0000313" key="7">
    <source>
        <dbReference type="EMBL" id="EFA78600.1"/>
    </source>
</evidence>
<dbReference type="PROSITE" id="PS51914">
    <property type="entry name" value="MRH"/>
    <property type="match status" value="1"/>
</dbReference>
<dbReference type="Gene3D" id="2.70.130.10">
    <property type="entry name" value="Mannose-6-phosphate receptor binding domain"/>
    <property type="match status" value="1"/>
</dbReference>
<protein>
    <recommendedName>
        <fullName evidence="9">EGF-like domain-containing protein</fullName>
    </recommendedName>
</protein>
<dbReference type="SUPFAM" id="SSF81296">
    <property type="entry name" value="E set domains"/>
    <property type="match status" value="1"/>
</dbReference>
<dbReference type="InterPro" id="IPR014756">
    <property type="entry name" value="Ig_E-set"/>
</dbReference>